<name>A0A439D3A2_9PEZI</name>
<feature type="region of interest" description="Disordered" evidence="2">
    <location>
        <begin position="281"/>
        <end position="393"/>
    </location>
</feature>
<dbReference type="EMBL" id="RYZI01000178">
    <property type="protein sequence ID" value="RWA08924.1"/>
    <property type="molecule type" value="Genomic_DNA"/>
</dbReference>
<dbReference type="AlphaFoldDB" id="A0A439D3A2"/>
<comment type="caution">
    <text evidence="3">The sequence shown here is derived from an EMBL/GenBank/DDBJ whole genome shotgun (WGS) entry which is preliminary data.</text>
</comment>
<evidence type="ECO:0000313" key="3">
    <source>
        <dbReference type="EMBL" id="RWA08924.1"/>
    </source>
</evidence>
<feature type="compositionally biased region" description="Basic and acidic residues" evidence="2">
    <location>
        <begin position="382"/>
        <end position="393"/>
    </location>
</feature>
<feature type="compositionally biased region" description="Acidic residues" evidence="2">
    <location>
        <begin position="224"/>
        <end position="239"/>
    </location>
</feature>
<evidence type="ECO:0000256" key="2">
    <source>
        <dbReference type="SAM" id="MobiDB-lite"/>
    </source>
</evidence>
<evidence type="ECO:0000313" key="4">
    <source>
        <dbReference type="Proteomes" id="UP000286045"/>
    </source>
</evidence>
<feature type="compositionally biased region" description="Polar residues" evidence="2">
    <location>
        <begin position="1"/>
        <end position="20"/>
    </location>
</feature>
<feature type="region of interest" description="Disordered" evidence="2">
    <location>
        <begin position="224"/>
        <end position="254"/>
    </location>
</feature>
<dbReference type="Proteomes" id="UP000286045">
    <property type="component" value="Unassembled WGS sequence"/>
</dbReference>
<reference evidence="3 4" key="1">
    <citation type="submission" date="2018-12" db="EMBL/GenBank/DDBJ databases">
        <title>Draft genome sequence of Xylaria grammica IHI A82.</title>
        <authorList>
            <person name="Buettner E."/>
            <person name="Kellner H."/>
        </authorList>
    </citation>
    <scope>NUCLEOTIDE SEQUENCE [LARGE SCALE GENOMIC DNA]</scope>
    <source>
        <strain evidence="3 4">IHI A82</strain>
    </source>
</reference>
<evidence type="ECO:0000256" key="1">
    <source>
        <dbReference type="SAM" id="Coils"/>
    </source>
</evidence>
<feature type="coiled-coil region" evidence="1">
    <location>
        <begin position="101"/>
        <end position="159"/>
    </location>
</feature>
<keyword evidence="4" id="KW-1185">Reference proteome</keyword>
<feature type="compositionally biased region" description="Basic and acidic residues" evidence="2">
    <location>
        <begin position="40"/>
        <end position="57"/>
    </location>
</feature>
<proteinExistence type="predicted"/>
<organism evidence="3 4">
    <name type="scientific">Xylaria grammica</name>
    <dbReference type="NCBI Taxonomy" id="363999"/>
    <lineage>
        <taxon>Eukaryota</taxon>
        <taxon>Fungi</taxon>
        <taxon>Dikarya</taxon>
        <taxon>Ascomycota</taxon>
        <taxon>Pezizomycotina</taxon>
        <taxon>Sordariomycetes</taxon>
        <taxon>Xylariomycetidae</taxon>
        <taxon>Xylariales</taxon>
        <taxon>Xylariaceae</taxon>
        <taxon>Xylaria</taxon>
    </lineage>
</organism>
<gene>
    <name evidence="3" type="ORF">EKO27_g6188</name>
</gene>
<protein>
    <submittedName>
        <fullName evidence="3">Uncharacterized protein</fullName>
    </submittedName>
</protein>
<feature type="region of interest" description="Disordered" evidence="2">
    <location>
        <begin position="1"/>
        <end position="60"/>
    </location>
</feature>
<sequence>MEANNEQRSGGNAPEPTNNLGPKRSIVTDQPTTPAQAACSKHDGNPVSDDKNDKDDGNSEMVDTLDEASALKNLATDVRDQDDLERDIAYQASLAVASVEDKRDEKRIEKAMNNITKLEAQKKTQEERFRKAIGRPELKQKIREEIARIDSELDLTKNDIIQFENRIEKRYQETQETDQVAGGNKKLPGETHREFLIRTGKITPFDIQARVQGVGGELANALADAEEEAAADELEEEAGYEPRSHQNLRAPGFAEDTELATTVVESEFSLRPRKRLRLVRDDASPDEYTPQVAEGPETGFSASSESDDFDLTGRPTKKSRKMPKDDGKVDLSKLDDGIETNYQRRLTDWIDRRSRARLRRQHAGHEGENVEEQPQVQDEDEWFKPSPDEPDHH</sequence>
<feature type="compositionally biased region" description="Basic and acidic residues" evidence="2">
    <location>
        <begin position="322"/>
        <end position="336"/>
    </location>
</feature>
<dbReference type="STRING" id="363999.A0A439D3A2"/>
<keyword evidence="1" id="KW-0175">Coiled coil</keyword>
<accession>A0A439D3A2</accession>